<evidence type="ECO:0000256" key="5">
    <source>
        <dbReference type="ARBA" id="ARBA00023136"/>
    </source>
</evidence>
<evidence type="ECO:0000313" key="11">
    <source>
        <dbReference type="Proteomes" id="UP000240912"/>
    </source>
</evidence>
<evidence type="ECO:0000259" key="7">
    <source>
        <dbReference type="Pfam" id="PF04024"/>
    </source>
</evidence>
<evidence type="ECO:0000256" key="2">
    <source>
        <dbReference type="ARBA" id="ARBA00022475"/>
    </source>
</evidence>
<name>A0A2T3HNZ1_9SPHI</name>
<protein>
    <submittedName>
        <fullName evidence="10">PspC family transcriptional regulator</fullName>
    </submittedName>
</protein>
<comment type="caution">
    <text evidence="10">The sequence shown here is derived from an EMBL/GenBank/DDBJ whole genome shotgun (WGS) entry which is preliminary data.</text>
</comment>
<evidence type="ECO:0000256" key="3">
    <source>
        <dbReference type="ARBA" id="ARBA00022692"/>
    </source>
</evidence>
<feature type="transmembrane region" description="Helical" evidence="6">
    <location>
        <begin position="315"/>
        <end position="336"/>
    </location>
</feature>
<keyword evidence="4 6" id="KW-1133">Transmembrane helix</keyword>
<keyword evidence="11" id="KW-1185">Reference proteome</keyword>
<evidence type="ECO:0000256" key="6">
    <source>
        <dbReference type="SAM" id="Phobius"/>
    </source>
</evidence>
<feature type="transmembrane region" description="Helical" evidence="6">
    <location>
        <begin position="142"/>
        <end position="166"/>
    </location>
</feature>
<dbReference type="InterPro" id="IPR054319">
    <property type="entry name" value="PspC-rel_ToastRack"/>
</dbReference>
<accession>A0A2T3HNZ1</accession>
<dbReference type="PANTHER" id="PTHR33885:SF3">
    <property type="entry name" value="PHAGE SHOCK PROTEIN C"/>
    <property type="match status" value="1"/>
</dbReference>
<feature type="domain" description="PspC-related transmembrane region" evidence="8">
    <location>
        <begin position="207"/>
        <end position="342"/>
    </location>
</feature>
<keyword evidence="3 6" id="KW-0812">Transmembrane</keyword>
<reference evidence="10 11" key="1">
    <citation type="submission" date="2018-03" db="EMBL/GenBank/DDBJ databases">
        <authorList>
            <person name="Keele B.F."/>
        </authorList>
    </citation>
    <scope>NUCLEOTIDE SEQUENCE [LARGE SCALE GENOMIC DNA]</scope>
    <source>
        <strain evidence="10 11">YL28-9</strain>
    </source>
</reference>
<dbReference type="Proteomes" id="UP000240912">
    <property type="component" value="Unassembled WGS sequence"/>
</dbReference>
<dbReference type="InterPro" id="IPR052027">
    <property type="entry name" value="PspC"/>
</dbReference>
<dbReference type="GO" id="GO:0005886">
    <property type="term" value="C:plasma membrane"/>
    <property type="evidence" value="ECO:0007669"/>
    <property type="project" value="UniProtKB-SubCell"/>
</dbReference>
<dbReference type="PANTHER" id="PTHR33885">
    <property type="entry name" value="PHAGE SHOCK PROTEIN C"/>
    <property type="match status" value="1"/>
</dbReference>
<gene>
    <name evidence="10" type="ORF">C7T94_05395</name>
</gene>
<comment type="subcellular location">
    <subcellularLocation>
        <location evidence="1">Cell membrane</location>
        <topology evidence="1">Single-pass membrane protein</topology>
    </subcellularLocation>
</comment>
<evidence type="ECO:0000259" key="8">
    <source>
        <dbReference type="Pfam" id="PF22571"/>
    </source>
</evidence>
<keyword evidence="2" id="KW-1003">Cell membrane</keyword>
<keyword evidence="5 6" id="KW-0472">Membrane</keyword>
<sequence length="532" mass="60400">MKKTTIINIGNSIIHLEEDAYEALTVYLNEVKAHFANSADDFEIVTDIENRVAELLLGMMRADNKQVASLDDVRRVMAQMGSVNDFEEGAEAVADEPLRDRPIEPEPAYRERRLYRDMDNRVLAGVCSGLAHYLNIDVSLVRVAFVLLIFLGGSGLLAYMVLWIITPRADTRPEKMAMRGEQLNLRNFKKNFDEEMAALNENLGPAGRRAGSFLREFFDTIGGFLRGSGRILLKVAAICIVAFGFVMLLVFFVGLVAFLGFWDTDVSNYFPMSAVDGNLQVPIAVTAFVVLFVPVLALVLFSIRVAFTDRPVSKVTSFSLLIVWLAGIGAGVYLTARVSSEFREMAEFNRQQVVKTFPAYRLELDDTELFTRVDSLSYGLDRYPSDRRVVLNTDGRPFEAPDNMRLEIVKSEAGRVMISENYSANGKTYKQALLNAQNIRYKFVQQDSVLNFSPKLQVSKNERWRNQEVRLLLQVPVGTKLRINRNVNQYIGNYYIWSCLNDEENTRRDYSNWLMTEEGLKCLDLPENEPKE</sequence>
<dbReference type="Pfam" id="PF04024">
    <property type="entry name" value="PspC"/>
    <property type="match status" value="1"/>
</dbReference>
<dbReference type="AlphaFoldDB" id="A0A2T3HNZ1"/>
<dbReference type="InterPro" id="IPR054321">
    <property type="entry name" value="PspC-rel_TM"/>
</dbReference>
<dbReference type="EMBL" id="PYLS01000004">
    <property type="protein sequence ID" value="PST84164.1"/>
    <property type="molecule type" value="Genomic_DNA"/>
</dbReference>
<organism evidence="10 11">
    <name type="scientific">Pedobacter yulinensis</name>
    <dbReference type="NCBI Taxonomy" id="2126353"/>
    <lineage>
        <taxon>Bacteria</taxon>
        <taxon>Pseudomonadati</taxon>
        <taxon>Bacteroidota</taxon>
        <taxon>Sphingobacteriia</taxon>
        <taxon>Sphingobacteriales</taxon>
        <taxon>Sphingobacteriaceae</taxon>
        <taxon>Pedobacter</taxon>
    </lineage>
</organism>
<evidence type="ECO:0000256" key="1">
    <source>
        <dbReference type="ARBA" id="ARBA00004162"/>
    </source>
</evidence>
<dbReference type="InterPro" id="IPR007168">
    <property type="entry name" value="Phageshock_PspC_N"/>
</dbReference>
<feature type="transmembrane region" description="Helical" evidence="6">
    <location>
        <begin position="235"/>
        <end position="261"/>
    </location>
</feature>
<feature type="domain" description="Phage shock protein PspC N-terminal" evidence="7">
    <location>
        <begin position="112"/>
        <end position="168"/>
    </location>
</feature>
<evidence type="ECO:0000259" key="9">
    <source>
        <dbReference type="Pfam" id="PF22744"/>
    </source>
</evidence>
<evidence type="ECO:0000256" key="4">
    <source>
        <dbReference type="ARBA" id="ARBA00022989"/>
    </source>
</evidence>
<dbReference type="Pfam" id="PF22744">
    <property type="entry name" value="Toast-rack_PspC-Cterm"/>
    <property type="match status" value="1"/>
</dbReference>
<dbReference type="OrthoDB" id="5772680at2"/>
<feature type="domain" description="PspC-related ToastRack" evidence="9">
    <location>
        <begin position="392"/>
        <end position="527"/>
    </location>
</feature>
<dbReference type="RefSeq" id="WP_107214262.1">
    <property type="nucleotide sequence ID" value="NZ_KZ686268.1"/>
</dbReference>
<feature type="transmembrane region" description="Helical" evidence="6">
    <location>
        <begin position="281"/>
        <end position="303"/>
    </location>
</feature>
<evidence type="ECO:0000313" key="10">
    <source>
        <dbReference type="EMBL" id="PST84164.1"/>
    </source>
</evidence>
<proteinExistence type="predicted"/>
<dbReference type="Pfam" id="PF22571">
    <property type="entry name" value="LiaI-LiaF-TM_PspC"/>
    <property type="match status" value="1"/>
</dbReference>